<dbReference type="OrthoDB" id="3268648at2"/>
<sequence>MSAGPERRRRLRRIRWVGAAALALVLFGTGTAVVLARVSAEPAAAAPAGPAAPATAEVVRTDLAEQDTEDGTLGYGTERALNGQRGGTITGLPAAGAVLQRGQELYTVDAKPVQLWYGTMPLYRQLALGMTDGEDVRVLEDNLRALGYTGFGTPDTKFTQATANALKRWQRAAGLDQTGSLAPDAVVVRTGAVRVASVTAQVGDQAGGELLKLTGTDRVVTVKLGVSKQNLARQGDRVELAVTGGGRTRGVVASAGTTATPGEQGEEATVDVLVTLDDQSVAGRLTSAPVDVTFTTGTRTGVLAVPVGALLALAEGGMAVEVVTGNGSQLVGVRTGLFSGGLVEVTGNLRPGQRVVTTS</sequence>
<evidence type="ECO:0000313" key="3">
    <source>
        <dbReference type="Proteomes" id="UP000319769"/>
    </source>
</evidence>
<gene>
    <name evidence="2" type="ORF">FPZ12_033735</name>
</gene>
<dbReference type="Pfam" id="PF01471">
    <property type="entry name" value="PG_binding_1"/>
    <property type="match status" value="1"/>
</dbReference>
<dbReference type="SUPFAM" id="SSF47090">
    <property type="entry name" value="PGBD-like"/>
    <property type="match status" value="1"/>
</dbReference>
<protein>
    <submittedName>
        <fullName evidence="2">Peptidoglycan-binding protein</fullName>
    </submittedName>
</protein>
<comment type="caution">
    <text evidence="2">The sequence shown here is derived from an EMBL/GenBank/DDBJ whole genome shotgun (WGS) entry which is preliminary data.</text>
</comment>
<feature type="domain" description="Peptidoglycan binding-like" evidence="1">
    <location>
        <begin position="133"/>
        <end position="180"/>
    </location>
</feature>
<dbReference type="Gene3D" id="1.10.101.10">
    <property type="entry name" value="PGBD-like superfamily/PGBD"/>
    <property type="match status" value="1"/>
</dbReference>
<accession>A0A5N0URG1</accession>
<name>A0A5N0URG1_9PSEU</name>
<reference evidence="2" key="1">
    <citation type="submission" date="2019-09" db="EMBL/GenBank/DDBJ databases">
        <authorList>
            <person name="Teo W.F.A."/>
            <person name="Duangmal K."/>
        </authorList>
    </citation>
    <scope>NUCLEOTIDE SEQUENCE [LARGE SCALE GENOMIC DNA]</scope>
    <source>
        <strain evidence="2">K81G1</strain>
    </source>
</reference>
<evidence type="ECO:0000259" key="1">
    <source>
        <dbReference type="Pfam" id="PF01471"/>
    </source>
</evidence>
<evidence type="ECO:0000313" key="2">
    <source>
        <dbReference type="EMBL" id="KAA9153807.1"/>
    </source>
</evidence>
<dbReference type="EMBL" id="VMNW02000072">
    <property type="protein sequence ID" value="KAA9153807.1"/>
    <property type="molecule type" value="Genomic_DNA"/>
</dbReference>
<dbReference type="RefSeq" id="WP_144762304.1">
    <property type="nucleotide sequence ID" value="NZ_VMNW02000072.1"/>
</dbReference>
<proteinExistence type="predicted"/>
<dbReference type="Proteomes" id="UP000319769">
    <property type="component" value="Unassembled WGS sequence"/>
</dbReference>
<dbReference type="Gene3D" id="2.40.420.20">
    <property type="match status" value="1"/>
</dbReference>
<organism evidence="2 3">
    <name type="scientific">Amycolatopsis acidicola</name>
    <dbReference type="NCBI Taxonomy" id="2596893"/>
    <lineage>
        <taxon>Bacteria</taxon>
        <taxon>Bacillati</taxon>
        <taxon>Actinomycetota</taxon>
        <taxon>Actinomycetes</taxon>
        <taxon>Pseudonocardiales</taxon>
        <taxon>Pseudonocardiaceae</taxon>
        <taxon>Amycolatopsis</taxon>
    </lineage>
</organism>
<dbReference type="InterPro" id="IPR036365">
    <property type="entry name" value="PGBD-like_sf"/>
</dbReference>
<dbReference type="InterPro" id="IPR036366">
    <property type="entry name" value="PGBDSf"/>
</dbReference>
<dbReference type="InterPro" id="IPR002477">
    <property type="entry name" value="Peptidoglycan-bd-like"/>
</dbReference>
<dbReference type="AlphaFoldDB" id="A0A5N0URG1"/>
<keyword evidence="3" id="KW-1185">Reference proteome</keyword>